<evidence type="ECO:0000313" key="3">
    <source>
        <dbReference type="Proteomes" id="UP000015388"/>
    </source>
</evidence>
<dbReference type="InterPro" id="IPR025406">
    <property type="entry name" value="DUF4132"/>
</dbReference>
<dbReference type="eggNOG" id="COG1413">
    <property type="taxonomic scope" value="Bacteria"/>
</dbReference>
<evidence type="ECO:0000313" key="2">
    <source>
        <dbReference type="EMBL" id="AGS34800.1"/>
    </source>
</evidence>
<feature type="domain" description="DUF4132" evidence="1">
    <location>
        <begin position="34"/>
        <end position="212"/>
    </location>
</feature>
<dbReference type="OrthoDB" id="4518949at2"/>
<dbReference type="STRING" id="1224163.B841_06635"/>
<dbReference type="Proteomes" id="UP000015388">
    <property type="component" value="Chromosome"/>
</dbReference>
<dbReference type="Pfam" id="PF13569">
    <property type="entry name" value="DUF4132"/>
    <property type="match status" value="1"/>
</dbReference>
<dbReference type="RefSeq" id="WP_020934733.1">
    <property type="nucleotide sequence ID" value="NC_021915.1"/>
</dbReference>
<keyword evidence="3" id="KW-1185">Reference proteome</keyword>
<name>S5T2G6_9CORY</name>
<gene>
    <name evidence="2" type="ORF">B841_06635</name>
</gene>
<dbReference type="AlphaFoldDB" id="S5T2G6"/>
<sequence length="288" mass="31304">MTEPLDDASTHWLPAGGYLLRLAGDAIIAADADGQPLPAVPAAATTHEVYEQLDARRAFLAHHAAACRDVVRGWFSVGAVVPVSVLTAVWPDDVWQDVLTDLVLTDGVVTGLLRHADPVALYLMGLDRESVRITRTDAAAVRIPHPITLTRLDDWRELAVELGIDQSVDQLWREITHKPAGAQAQSTALNAYRHARYERAGHLIGRARSAGFTATLSTVSTQVTEAGRRVTAELGVHAYLPDEDATLGELSFHTDHTPLNPADVGPIAWSEAIRMADYLWAGRTHKDN</sequence>
<proteinExistence type="predicted"/>
<protein>
    <recommendedName>
        <fullName evidence="1">DUF4132 domain-containing protein</fullName>
    </recommendedName>
</protein>
<reference evidence="2 3" key="1">
    <citation type="submission" date="2012-11" db="EMBL/GenBank/DDBJ databases">
        <title>The complete genome sequence of Corynebacterium maris Coryn-1 (=DSM 45190).</title>
        <authorList>
            <person name="Schaffert L."/>
            <person name="Albersmeier A."/>
            <person name="Kalinowski J."/>
            <person name="Ruckert C."/>
        </authorList>
    </citation>
    <scope>NUCLEOTIDE SEQUENCE [LARGE SCALE GENOMIC DNA]</scope>
    <source>
        <strain evidence="3">Coryn-1</strain>
    </source>
</reference>
<dbReference type="KEGG" id="cmd:B841_06635"/>
<dbReference type="EMBL" id="CP003924">
    <property type="protein sequence ID" value="AGS34800.1"/>
    <property type="molecule type" value="Genomic_DNA"/>
</dbReference>
<organism evidence="2 3">
    <name type="scientific">Corynebacterium maris DSM 45190</name>
    <dbReference type="NCBI Taxonomy" id="1224163"/>
    <lineage>
        <taxon>Bacteria</taxon>
        <taxon>Bacillati</taxon>
        <taxon>Actinomycetota</taxon>
        <taxon>Actinomycetes</taxon>
        <taxon>Mycobacteriales</taxon>
        <taxon>Corynebacteriaceae</taxon>
        <taxon>Corynebacterium</taxon>
    </lineage>
</organism>
<dbReference type="HOGENOM" id="CLU_983037_0_0_11"/>
<accession>S5T2G6</accession>
<evidence type="ECO:0000259" key="1">
    <source>
        <dbReference type="Pfam" id="PF13569"/>
    </source>
</evidence>
<dbReference type="PATRIC" id="fig|1224163.3.peg.1333"/>